<dbReference type="AlphaFoldDB" id="S3E141"/>
<evidence type="ECO:0000256" key="1">
    <source>
        <dbReference type="ARBA" id="ARBA00009764"/>
    </source>
</evidence>
<evidence type="ECO:0000259" key="7">
    <source>
        <dbReference type="Pfam" id="PF07195"/>
    </source>
</evidence>
<evidence type="ECO:0000259" key="6">
    <source>
        <dbReference type="Pfam" id="PF02465"/>
    </source>
</evidence>
<comment type="function">
    <text evidence="5">Required for morphogenesis and for the elongation of the flagellar filament by facilitating polymerization of the flagellin monomers at the tip of growing filament. Forms a capping structure, which prevents flagellin subunits (transported through the central channel of the flagellum) from leaking out without polymerization at the distal end.</text>
</comment>
<sequence length="463" mass="52756">MNAGSIKINTGDIDFIINRIVEAERLPKQQYIDRELSNISSSISAYAQILELLHQMKDLVESFRQKKAFSARNINTSDKNVLAILTNDAVEAKYSINVLQLAQKHKIISNLVSKKEKFGPGIVQIQLNQKQFSIKVRPNSKLTDIMEQINKSDNNPGIQSSIINEIKGQRLLIASNISGEENVITIKVNTHFRNSLNKLNYHNHVQKGTSTKLKEGTNLSMIQVQQARNSKATIDGITTISNPENIIENSIFGVKFILKSTTKENEPETEVEVTHNEKKVLKSIEELVESYNQLYKKLKAFEEFNPKTGKSGVLASDNVIRNINSNFKSLFSSKIESDDKEIQSLTELGITTTRQGTLEINYDILNKQLKTNFNKLSNFFNGNQGFLRRTENTIENMMKITGAIRVREKSLMKKNHRLLDEQLTLDHRMKALEKRTRAKFTLMQNATNKMEYQLSGMINMMSR</sequence>
<name>S3E141_9GAMM</name>
<dbReference type="RefSeq" id="WP_016503694.1">
    <property type="nucleotide sequence ID" value="NZ_AMSD01000001.1"/>
</dbReference>
<keyword evidence="8" id="KW-0969">Cilium</keyword>
<protein>
    <recommendedName>
        <fullName evidence="5">Flagellar hook-associated protein 2</fullName>
        <shortName evidence="5">HAP2</shortName>
    </recommendedName>
    <alternativeName>
        <fullName evidence="5">Flagellar cap protein</fullName>
    </alternativeName>
</protein>
<evidence type="ECO:0000256" key="2">
    <source>
        <dbReference type="ARBA" id="ARBA00011255"/>
    </source>
</evidence>
<organism evidence="8 9">
    <name type="scientific">Candidatus Photodesmus katoptron Akat1</name>
    <dbReference type="NCBI Taxonomy" id="1236703"/>
    <lineage>
        <taxon>Bacteria</taxon>
        <taxon>Pseudomonadati</taxon>
        <taxon>Pseudomonadota</taxon>
        <taxon>Gammaproteobacteria</taxon>
        <taxon>Vibrionales</taxon>
        <taxon>Vibrionaceae</taxon>
        <taxon>Candidatus Photodesmus</taxon>
    </lineage>
</organism>
<comment type="caution">
    <text evidence="8">The sequence shown here is derived from an EMBL/GenBank/DDBJ whole genome shotgun (WGS) entry which is preliminary data.</text>
</comment>
<dbReference type="InterPro" id="IPR040026">
    <property type="entry name" value="FliD"/>
</dbReference>
<evidence type="ECO:0000256" key="5">
    <source>
        <dbReference type="RuleBase" id="RU362066"/>
    </source>
</evidence>
<dbReference type="Pfam" id="PF02465">
    <property type="entry name" value="FliD_N"/>
    <property type="match status" value="1"/>
</dbReference>
<evidence type="ECO:0000313" key="9">
    <source>
        <dbReference type="Proteomes" id="UP000053688"/>
    </source>
</evidence>
<accession>S3E141</accession>
<dbReference type="PATRIC" id="fig|1236703.3.peg.353"/>
<dbReference type="Proteomes" id="UP000053688">
    <property type="component" value="Unassembled WGS sequence"/>
</dbReference>
<evidence type="ECO:0000313" key="8">
    <source>
        <dbReference type="EMBL" id="EPE37896.1"/>
    </source>
</evidence>
<comment type="subcellular location">
    <subcellularLocation>
        <location evidence="5">Secreted</location>
    </subcellularLocation>
    <subcellularLocation>
        <location evidence="5">Bacterial flagellum</location>
    </subcellularLocation>
</comment>
<comment type="similarity">
    <text evidence="1 5">Belongs to the FliD family.</text>
</comment>
<keyword evidence="9" id="KW-1185">Reference proteome</keyword>
<proteinExistence type="inferred from homology"/>
<dbReference type="GO" id="GO:0071973">
    <property type="term" value="P:bacterial-type flagellum-dependent cell motility"/>
    <property type="evidence" value="ECO:0007669"/>
    <property type="project" value="TreeGrafter"/>
</dbReference>
<evidence type="ECO:0000256" key="4">
    <source>
        <dbReference type="ARBA" id="ARBA00023143"/>
    </source>
</evidence>
<dbReference type="InterPro" id="IPR003481">
    <property type="entry name" value="FliD_N"/>
</dbReference>
<dbReference type="InterPro" id="IPR010809">
    <property type="entry name" value="FliD_C"/>
</dbReference>
<dbReference type="GO" id="GO:0009424">
    <property type="term" value="C:bacterial-type flagellum hook"/>
    <property type="evidence" value="ECO:0007669"/>
    <property type="project" value="UniProtKB-UniRule"/>
</dbReference>
<feature type="domain" description="Flagellar hook-associated protein 2 C-terminal" evidence="7">
    <location>
        <begin position="227"/>
        <end position="451"/>
    </location>
</feature>
<dbReference type="EMBL" id="AMSD01000001">
    <property type="protein sequence ID" value="EPE37896.1"/>
    <property type="molecule type" value="Genomic_DNA"/>
</dbReference>
<keyword evidence="8" id="KW-0282">Flagellum</keyword>
<keyword evidence="5" id="KW-0964">Secreted</keyword>
<keyword evidence="3" id="KW-0175">Coiled coil</keyword>
<reference evidence="8 9" key="1">
    <citation type="journal article" date="2014" name="Environ. Microbiol.">
        <title>Genomic signatures of obligate host dependence in the luminous bacterial symbiont of a vertebrate.</title>
        <authorList>
            <person name="Hendry T.A."/>
            <person name="de Wet J.R."/>
            <person name="Dunlap P.V."/>
        </authorList>
    </citation>
    <scope>NUCLEOTIDE SEQUENCE [LARGE SCALE GENOMIC DNA]</scope>
    <source>
        <strain evidence="8 9">Akat1</strain>
    </source>
</reference>
<dbReference type="Pfam" id="PF07195">
    <property type="entry name" value="FliD_C"/>
    <property type="match status" value="1"/>
</dbReference>
<comment type="subunit">
    <text evidence="2 5">Homopentamer.</text>
</comment>
<dbReference type="GO" id="GO:0007155">
    <property type="term" value="P:cell adhesion"/>
    <property type="evidence" value="ECO:0007669"/>
    <property type="project" value="InterPro"/>
</dbReference>
<dbReference type="PANTHER" id="PTHR30288:SF0">
    <property type="entry name" value="FLAGELLAR HOOK-ASSOCIATED PROTEIN 2"/>
    <property type="match status" value="1"/>
</dbReference>
<feature type="domain" description="Flagellar hook-associated protein 2 N-terminal" evidence="6">
    <location>
        <begin position="12"/>
        <end position="105"/>
    </location>
</feature>
<gene>
    <name evidence="8" type="ORF">O1U_0359</name>
</gene>
<evidence type="ECO:0000256" key="3">
    <source>
        <dbReference type="ARBA" id="ARBA00023054"/>
    </source>
</evidence>
<dbReference type="eggNOG" id="COG1345">
    <property type="taxonomic scope" value="Bacteria"/>
</dbReference>
<keyword evidence="4 5" id="KW-0975">Bacterial flagellum</keyword>
<dbReference type="GO" id="GO:0009421">
    <property type="term" value="C:bacterial-type flagellum filament cap"/>
    <property type="evidence" value="ECO:0007669"/>
    <property type="project" value="InterPro"/>
</dbReference>
<dbReference type="STRING" id="28176.CF66_2042"/>
<dbReference type="PANTHER" id="PTHR30288">
    <property type="entry name" value="FLAGELLAR CAP/ASSEMBLY PROTEIN FLID"/>
    <property type="match status" value="1"/>
</dbReference>
<dbReference type="GO" id="GO:0005576">
    <property type="term" value="C:extracellular region"/>
    <property type="evidence" value="ECO:0007669"/>
    <property type="project" value="UniProtKB-SubCell"/>
</dbReference>
<keyword evidence="8" id="KW-0966">Cell projection</keyword>